<sequence length="241" mass="26137">MKFSSIFSTIPLLALGLVGMVPGAEAFPAYQPQPRGIPNIRVSGGTRSPVEMSCLSDPGSPRLTSLFPEDDLGYTTDSYPAFQWYMPSNNASHVEFNLYEVVNDDEGIYQPVYQTAFVPSSEAGIATLKLPSAAGLAPLKSDTYYYWSVDVYCPDDSTAAMTAEGFVEFLEPDAALSESLAESEGLERAAIAAENSLWFDATRALTEQLQTQPDDQQVLASWNMLLESIGLENIADAPLLP</sequence>
<evidence type="ECO:0000313" key="2">
    <source>
        <dbReference type="EMBL" id="MBE9067467.1"/>
    </source>
</evidence>
<gene>
    <name evidence="2" type="ORF">IQ260_12445</name>
</gene>
<keyword evidence="1" id="KW-0732">Signal</keyword>
<dbReference type="InterPro" id="IPR010328">
    <property type="entry name" value="DUF928"/>
</dbReference>
<evidence type="ECO:0000313" key="3">
    <source>
        <dbReference type="Proteomes" id="UP000615026"/>
    </source>
</evidence>
<accession>A0A928ZU26</accession>
<reference evidence="2" key="1">
    <citation type="submission" date="2020-10" db="EMBL/GenBank/DDBJ databases">
        <authorList>
            <person name="Castelo-Branco R."/>
            <person name="Eusebio N."/>
            <person name="Adriana R."/>
            <person name="Vieira A."/>
            <person name="Brugerolle De Fraissinette N."/>
            <person name="Rezende De Castro R."/>
            <person name="Schneider M.P."/>
            <person name="Vasconcelos V."/>
            <person name="Leao P.N."/>
        </authorList>
    </citation>
    <scope>NUCLEOTIDE SEQUENCE</scope>
    <source>
        <strain evidence="2">LEGE 11479</strain>
    </source>
</reference>
<evidence type="ECO:0000256" key="1">
    <source>
        <dbReference type="SAM" id="SignalP"/>
    </source>
</evidence>
<organism evidence="2 3">
    <name type="scientific">Leptolyngbya cf. ectocarpi LEGE 11479</name>
    <dbReference type="NCBI Taxonomy" id="1828722"/>
    <lineage>
        <taxon>Bacteria</taxon>
        <taxon>Bacillati</taxon>
        <taxon>Cyanobacteriota</taxon>
        <taxon>Cyanophyceae</taxon>
        <taxon>Leptolyngbyales</taxon>
        <taxon>Leptolyngbyaceae</taxon>
        <taxon>Leptolyngbya group</taxon>
        <taxon>Leptolyngbya</taxon>
    </lineage>
</organism>
<proteinExistence type="predicted"/>
<keyword evidence="3" id="KW-1185">Reference proteome</keyword>
<dbReference type="RefSeq" id="WP_193993431.1">
    <property type="nucleotide sequence ID" value="NZ_JADEXP010000097.1"/>
</dbReference>
<dbReference type="Pfam" id="PF06051">
    <property type="entry name" value="DUF928"/>
    <property type="match status" value="1"/>
</dbReference>
<dbReference type="EMBL" id="JADEXP010000097">
    <property type="protein sequence ID" value="MBE9067467.1"/>
    <property type="molecule type" value="Genomic_DNA"/>
</dbReference>
<dbReference type="Proteomes" id="UP000615026">
    <property type="component" value="Unassembled WGS sequence"/>
</dbReference>
<name>A0A928ZU26_LEPEC</name>
<dbReference type="AlphaFoldDB" id="A0A928ZU26"/>
<comment type="caution">
    <text evidence="2">The sequence shown here is derived from an EMBL/GenBank/DDBJ whole genome shotgun (WGS) entry which is preliminary data.</text>
</comment>
<protein>
    <submittedName>
        <fullName evidence="2">DUF928 domain-containing protein</fullName>
    </submittedName>
</protein>
<feature type="signal peptide" evidence="1">
    <location>
        <begin position="1"/>
        <end position="26"/>
    </location>
</feature>
<feature type="chain" id="PRO_5037205729" evidence="1">
    <location>
        <begin position="27"/>
        <end position="241"/>
    </location>
</feature>